<evidence type="ECO:0000259" key="2">
    <source>
        <dbReference type="PROSITE" id="PS50158"/>
    </source>
</evidence>
<dbReference type="InterPro" id="IPR002059">
    <property type="entry name" value="CSP_DNA-bd"/>
</dbReference>
<feature type="domain" description="CCHC-type" evidence="2">
    <location>
        <begin position="104"/>
        <end position="117"/>
    </location>
</feature>
<keyword evidence="5" id="KW-1185">Reference proteome</keyword>
<evidence type="ECO:0000313" key="4">
    <source>
        <dbReference type="EMBL" id="KAK4368140.1"/>
    </source>
</evidence>
<dbReference type="PROSITE" id="PS51857">
    <property type="entry name" value="CSD_2"/>
    <property type="match status" value="1"/>
</dbReference>
<dbReference type="EMBL" id="JAVYJV010000006">
    <property type="protein sequence ID" value="KAK4368140.1"/>
    <property type="molecule type" value="Genomic_DNA"/>
</dbReference>
<dbReference type="GO" id="GO:0003676">
    <property type="term" value="F:nucleic acid binding"/>
    <property type="evidence" value="ECO:0007669"/>
    <property type="project" value="InterPro"/>
</dbReference>
<dbReference type="InterPro" id="IPR012340">
    <property type="entry name" value="NA-bd_OB-fold"/>
</dbReference>
<dbReference type="CDD" id="cd04458">
    <property type="entry name" value="CSP_CDS"/>
    <property type="match status" value="1"/>
</dbReference>
<organism evidence="4 5">
    <name type="scientific">Anisodus tanguticus</name>
    <dbReference type="NCBI Taxonomy" id="243964"/>
    <lineage>
        <taxon>Eukaryota</taxon>
        <taxon>Viridiplantae</taxon>
        <taxon>Streptophyta</taxon>
        <taxon>Embryophyta</taxon>
        <taxon>Tracheophyta</taxon>
        <taxon>Spermatophyta</taxon>
        <taxon>Magnoliopsida</taxon>
        <taxon>eudicotyledons</taxon>
        <taxon>Gunneridae</taxon>
        <taxon>Pentapetalae</taxon>
        <taxon>asterids</taxon>
        <taxon>lamiids</taxon>
        <taxon>Solanales</taxon>
        <taxon>Solanaceae</taxon>
        <taxon>Solanoideae</taxon>
        <taxon>Hyoscyameae</taxon>
        <taxon>Anisodus</taxon>
    </lineage>
</organism>
<dbReference type="InterPro" id="IPR011129">
    <property type="entry name" value="CSD"/>
</dbReference>
<evidence type="ECO:0000256" key="1">
    <source>
        <dbReference type="PROSITE-ProRule" id="PRU00047"/>
    </source>
</evidence>
<dbReference type="Gene3D" id="4.10.60.10">
    <property type="entry name" value="Zinc finger, CCHC-type"/>
    <property type="match status" value="1"/>
</dbReference>
<dbReference type="GO" id="GO:0008270">
    <property type="term" value="F:zinc ion binding"/>
    <property type="evidence" value="ECO:0007669"/>
    <property type="project" value="UniProtKB-KW"/>
</dbReference>
<gene>
    <name evidence="4" type="ORF">RND71_011932</name>
</gene>
<dbReference type="InterPro" id="IPR019844">
    <property type="entry name" value="CSD_CS"/>
</dbReference>
<proteinExistence type="predicted"/>
<name>A0AAE1VQA1_9SOLA</name>
<accession>A0AAE1VQA1</accession>
<dbReference type="Pfam" id="PF00098">
    <property type="entry name" value="zf-CCHC"/>
    <property type="match status" value="1"/>
</dbReference>
<keyword evidence="1" id="KW-0479">Metal-binding</keyword>
<dbReference type="SMART" id="SM00357">
    <property type="entry name" value="CSP"/>
    <property type="match status" value="1"/>
</dbReference>
<dbReference type="Proteomes" id="UP001291623">
    <property type="component" value="Unassembled WGS sequence"/>
</dbReference>
<dbReference type="SUPFAM" id="SSF57756">
    <property type="entry name" value="Retrovirus zinc finger-like domains"/>
    <property type="match status" value="1"/>
</dbReference>
<dbReference type="Gene3D" id="2.40.50.140">
    <property type="entry name" value="Nucleic acid-binding proteins"/>
    <property type="match status" value="1"/>
</dbReference>
<dbReference type="SMART" id="SM00343">
    <property type="entry name" value="ZnF_C2HC"/>
    <property type="match status" value="1"/>
</dbReference>
<keyword evidence="1" id="KW-0863">Zinc-finger</keyword>
<reference evidence="4" key="1">
    <citation type="submission" date="2023-12" db="EMBL/GenBank/DDBJ databases">
        <title>Genome assembly of Anisodus tanguticus.</title>
        <authorList>
            <person name="Wang Y.-J."/>
        </authorList>
    </citation>
    <scope>NUCLEOTIDE SEQUENCE</scope>
    <source>
        <strain evidence="4">KB-2021</strain>
        <tissue evidence="4">Leaf</tissue>
    </source>
</reference>
<dbReference type="SUPFAM" id="SSF50249">
    <property type="entry name" value="Nucleic acid-binding proteins"/>
    <property type="match status" value="1"/>
</dbReference>
<feature type="domain" description="CSD" evidence="3">
    <location>
        <begin position="7"/>
        <end position="72"/>
    </location>
</feature>
<dbReference type="InterPro" id="IPR036875">
    <property type="entry name" value="Znf_CCHC_sf"/>
</dbReference>
<protein>
    <submittedName>
        <fullName evidence="4">Uncharacterized protein</fullName>
    </submittedName>
</protein>
<dbReference type="PROSITE" id="PS00352">
    <property type="entry name" value="CSD_1"/>
    <property type="match status" value="1"/>
</dbReference>
<dbReference type="InterPro" id="IPR001878">
    <property type="entry name" value="Znf_CCHC"/>
</dbReference>
<sequence length="143" mass="15623">MAVEASRMSGTVSKFNNQKGYGFIKPDDGSEDLFVHQSEIKSDGYRSLYEGQKVEFTMSVKGDKYQAIDVSGPNGANLDSCRNGRGNNNIREGGYGGYRSAGDCYTCGRTGHLSRDCDRNMEEASVTTVEWRDTLLGNALANP</sequence>
<dbReference type="Pfam" id="PF00313">
    <property type="entry name" value="CSD"/>
    <property type="match status" value="1"/>
</dbReference>
<dbReference type="AlphaFoldDB" id="A0AAE1VQA1"/>
<evidence type="ECO:0000313" key="5">
    <source>
        <dbReference type="Proteomes" id="UP001291623"/>
    </source>
</evidence>
<comment type="caution">
    <text evidence="4">The sequence shown here is derived from an EMBL/GenBank/DDBJ whole genome shotgun (WGS) entry which is preliminary data.</text>
</comment>
<keyword evidence="1" id="KW-0862">Zinc</keyword>
<evidence type="ECO:0000259" key="3">
    <source>
        <dbReference type="PROSITE" id="PS51857"/>
    </source>
</evidence>
<dbReference type="PROSITE" id="PS50158">
    <property type="entry name" value="ZF_CCHC"/>
    <property type="match status" value="1"/>
</dbReference>
<dbReference type="PANTHER" id="PTHR46565:SF9">
    <property type="entry name" value="COLD SHOCK PROTEIN 1-LIKE"/>
    <property type="match status" value="1"/>
</dbReference>
<dbReference type="PANTHER" id="PTHR46565">
    <property type="entry name" value="COLD SHOCK DOMAIN PROTEIN 2"/>
    <property type="match status" value="1"/>
</dbReference>
<dbReference type="PRINTS" id="PR00050">
    <property type="entry name" value="COLDSHOCK"/>
</dbReference>